<keyword evidence="1" id="KW-0547">Nucleotide-binding</keyword>
<dbReference type="InterPro" id="IPR011761">
    <property type="entry name" value="ATP-grasp"/>
</dbReference>
<dbReference type="Pfam" id="PF15632">
    <property type="entry name" value="ATPgrasp_Ter"/>
    <property type="match status" value="1"/>
</dbReference>
<dbReference type="PROSITE" id="PS00867">
    <property type="entry name" value="CPSASE_2"/>
    <property type="match status" value="1"/>
</dbReference>
<accession>A0A4Q9UZJ6</accession>
<dbReference type="RefSeq" id="WP_131281194.1">
    <property type="nucleotide sequence ID" value="NZ_JBHSLR010000006.1"/>
</dbReference>
<evidence type="ECO:0000256" key="1">
    <source>
        <dbReference type="PROSITE-ProRule" id="PRU00409"/>
    </source>
</evidence>
<feature type="domain" description="ATP-grasp" evidence="2">
    <location>
        <begin position="124"/>
        <end position="320"/>
    </location>
</feature>
<comment type="caution">
    <text evidence="3">The sequence shown here is derived from an EMBL/GenBank/DDBJ whole genome shotgun (WGS) entry which is preliminary data.</text>
</comment>
<dbReference type="SUPFAM" id="SSF56059">
    <property type="entry name" value="Glutathione synthetase ATP-binding domain-like"/>
    <property type="match status" value="1"/>
</dbReference>
<evidence type="ECO:0000313" key="3">
    <source>
        <dbReference type="EMBL" id="TBW21434.1"/>
    </source>
</evidence>
<sequence length="395" mass="45110">MRKILTISLGTDENSYTIARSYHEATGEKITVCGAGVLLPFYKTAIAEIHTDPNFSSDLEVFAALLNSVYRQHADSITDVMILAPTEEYLHTLYKSLDLLEFKPFLPYPEKELGRALMDKSFFYEKMAEFGVEIPRTYNATPENFMELPLEGPQFIKAANYELFNSYDFPEKHKGFHAQTPEAAREYLAAVYQSGFSGTMIVQTYINGDHTQEYSVNGYRSLRTGSCVFAHARSVLSDHRPMWVGNHLLLTDTNRPDLLEICEKIVCELGYEGFFNIDFKVDAISGVPYVLEMNTRLGRSFYYANLNGVNFIDVALRDLAEQEPPTITRRPFNWITATREAVAEQLEGASLEYFTEEPRYSNTGNALDYSFDNNPLRTMRIARHRKNLAKTLWES</sequence>
<dbReference type="PROSITE" id="PS50975">
    <property type="entry name" value="ATP_GRASP"/>
    <property type="match status" value="1"/>
</dbReference>
<evidence type="ECO:0000313" key="4">
    <source>
        <dbReference type="Proteomes" id="UP000293036"/>
    </source>
</evidence>
<name>A0A4Q9UZJ6_9ACTO</name>
<dbReference type="Proteomes" id="UP000293036">
    <property type="component" value="Unassembled WGS sequence"/>
</dbReference>
<dbReference type="Gene3D" id="3.30.470.20">
    <property type="entry name" value="ATP-grasp fold, B domain"/>
    <property type="match status" value="1"/>
</dbReference>
<dbReference type="AlphaFoldDB" id="A0A4Q9UZJ6"/>
<keyword evidence="3" id="KW-0436">Ligase</keyword>
<dbReference type="GO" id="GO:0046872">
    <property type="term" value="F:metal ion binding"/>
    <property type="evidence" value="ECO:0007669"/>
    <property type="project" value="InterPro"/>
</dbReference>
<keyword evidence="1" id="KW-0067">ATP-binding</keyword>
<gene>
    <name evidence="3" type="ORF">EZJ44_05660</name>
</gene>
<evidence type="ECO:0000259" key="2">
    <source>
        <dbReference type="PROSITE" id="PS50975"/>
    </source>
</evidence>
<dbReference type="GO" id="GO:0016874">
    <property type="term" value="F:ligase activity"/>
    <property type="evidence" value="ECO:0007669"/>
    <property type="project" value="UniProtKB-KW"/>
</dbReference>
<organism evidence="3 4">
    <name type="scientific">Arcanobacterium bovis</name>
    <dbReference type="NCBI Taxonomy" id="2529275"/>
    <lineage>
        <taxon>Bacteria</taxon>
        <taxon>Bacillati</taxon>
        <taxon>Actinomycetota</taxon>
        <taxon>Actinomycetes</taxon>
        <taxon>Actinomycetales</taxon>
        <taxon>Actinomycetaceae</taxon>
        <taxon>Arcanobacterium</taxon>
    </lineage>
</organism>
<proteinExistence type="predicted"/>
<protein>
    <submittedName>
        <fullName evidence="3">Carboxylate--amine ligase</fullName>
    </submittedName>
</protein>
<dbReference type="InterPro" id="IPR005479">
    <property type="entry name" value="CPAse_ATP-bd"/>
</dbReference>
<dbReference type="EMBL" id="SJDT01000004">
    <property type="protein sequence ID" value="TBW21434.1"/>
    <property type="molecule type" value="Genomic_DNA"/>
</dbReference>
<dbReference type="GO" id="GO:0005524">
    <property type="term" value="F:ATP binding"/>
    <property type="evidence" value="ECO:0007669"/>
    <property type="project" value="UniProtKB-UniRule"/>
</dbReference>
<dbReference type="OrthoDB" id="5420347at2"/>
<keyword evidence="4" id="KW-1185">Reference proteome</keyword>
<reference evidence="3 4" key="1">
    <citation type="submission" date="2019-02" db="EMBL/GenBank/DDBJ databases">
        <title>Arcanobacterium bovis sp. nov., isolated from the milk of a cow with mastitis.</title>
        <authorList>
            <person name="Sammra O."/>
            <person name="Foster G."/>
            <person name="Hassan A."/>
            <person name="Alssahen M."/>
            <person name="Laemmler C."/>
            <person name="Borowiak M."/>
            <person name="Malorny B."/>
            <person name="Abdulmawjood A."/>
        </authorList>
    </citation>
    <scope>NUCLEOTIDE SEQUENCE [LARGE SCALE GENOMIC DNA]</scope>
    <source>
        <strain evidence="3 4">C605018/01/1</strain>
    </source>
</reference>